<evidence type="ECO:0000256" key="1">
    <source>
        <dbReference type="SAM" id="MobiDB-lite"/>
    </source>
</evidence>
<evidence type="ECO:0000313" key="2">
    <source>
        <dbReference type="EMBL" id="ROT41764.1"/>
    </source>
</evidence>
<keyword evidence="3" id="KW-1185">Reference proteome</keyword>
<feature type="region of interest" description="Disordered" evidence="1">
    <location>
        <begin position="247"/>
        <end position="280"/>
    </location>
</feature>
<organism evidence="2 3">
    <name type="scientific">Sodiomyces alkalinus (strain CBS 110278 / VKM F-3762 / F11)</name>
    <name type="common">Alkaliphilic filamentous fungus</name>
    <dbReference type="NCBI Taxonomy" id="1314773"/>
    <lineage>
        <taxon>Eukaryota</taxon>
        <taxon>Fungi</taxon>
        <taxon>Dikarya</taxon>
        <taxon>Ascomycota</taxon>
        <taxon>Pezizomycotina</taxon>
        <taxon>Sordariomycetes</taxon>
        <taxon>Hypocreomycetidae</taxon>
        <taxon>Glomerellales</taxon>
        <taxon>Plectosphaerellaceae</taxon>
        <taxon>Sodiomyces</taxon>
    </lineage>
</organism>
<dbReference type="RefSeq" id="XP_028469570.1">
    <property type="nucleotide sequence ID" value="XM_028612822.1"/>
</dbReference>
<evidence type="ECO:0000313" key="3">
    <source>
        <dbReference type="Proteomes" id="UP000272025"/>
    </source>
</evidence>
<reference evidence="2 3" key="1">
    <citation type="journal article" date="2018" name="Mol. Ecol.">
        <title>The obligate alkalophilic soda-lake fungus Sodiomyces alkalinus has shifted to a protein diet.</title>
        <authorList>
            <person name="Grum-Grzhimaylo A.A."/>
            <person name="Falkoski D.L."/>
            <person name="van den Heuvel J."/>
            <person name="Valero-Jimenez C.A."/>
            <person name="Min B."/>
            <person name="Choi I.G."/>
            <person name="Lipzen A."/>
            <person name="Daum C.G."/>
            <person name="Aanen D.K."/>
            <person name="Tsang A."/>
            <person name="Henrissat B."/>
            <person name="Bilanenko E.N."/>
            <person name="de Vries R.P."/>
            <person name="van Kan J.A.L."/>
            <person name="Grigoriev I.V."/>
            <person name="Debets A.J.M."/>
        </authorList>
    </citation>
    <scope>NUCLEOTIDE SEQUENCE [LARGE SCALE GENOMIC DNA]</scope>
    <source>
        <strain evidence="2 3">F11</strain>
    </source>
</reference>
<proteinExistence type="predicted"/>
<accession>A0A3N2Q4R2</accession>
<dbReference type="GeneID" id="39581300"/>
<feature type="region of interest" description="Disordered" evidence="1">
    <location>
        <begin position="67"/>
        <end position="90"/>
    </location>
</feature>
<sequence length="437" mass="49192">MGGFAFTSGDAPLHTPRMPPCVYQAVKEQCQQSLLDLYENVASPIEGPGKSDHGDVDLFVWKEKAPVESKGQGDEAAEFEPTSPSLVNPNPTPEHAIQAALGAEFSIITNGGSHFAVPWPADLDHAHVPHPPDQPKSYAQVDVTILHSEEQFQWSLFRHAHGDIWSILGSVIRPYGLTVGEHAMCLRIPEIEKSNRNKAKVLLTQDPAEVLDFLGLPADQYWAGPFASLDAMYEYVARCRMFWVPPATQDQPGEQEETPDGAGVKAEGDKQKLKSNDRRRMNSRPAFRVWVEDFLPRCRLESRYSEERTSRDRVRQEAFDRFGVGAEYQRRLGEHARETQVTHIWNHLIKDAFPASATYSPNVPQYRGCLIKALKKIILEGDETFGVLPDPEFPLKDDGGFYILGNVQEFINKHHQYVGSLALDRHCKMLREQRAEA</sequence>
<dbReference type="AlphaFoldDB" id="A0A3N2Q4R2"/>
<dbReference type="STRING" id="1314773.A0A3N2Q4R2"/>
<dbReference type="EMBL" id="ML119052">
    <property type="protein sequence ID" value="ROT41764.1"/>
    <property type="molecule type" value="Genomic_DNA"/>
</dbReference>
<gene>
    <name evidence="2" type="ORF">SODALDRAFT_338990</name>
</gene>
<protein>
    <submittedName>
        <fullName evidence="2">Uncharacterized protein</fullName>
    </submittedName>
</protein>
<dbReference type="Proteomes" id="UP000272025">
    <property type="component" value="Unassembled WGS sequence"/>
</dbReference>
<feature type="compositionally biased region" description="Basic and acidic residues" evidence="1">
    <location>
        <begin position="266"/>
        <end position="280"/>
    </location>
</feature>
<dbReference type="OrthoDB" id="4708870at2759"/>
<name>A0A3N2Q4R2_SODAK</name>